<protein>
    <recommendedName>
        <fullName evidence="3">SIR2-like domain-containing protein</fullName>
    </recommendedName>
</protein>
<organism evidence="1 2">
    <name type="scientific">Lacticaseibacillus rhamnosus</name>
    <name type="common">Lactobacillus rhamnosus</name>
    <dbReference type="NCBI Taxonomy" id="47715"/>
    <lineage>
        <taxon>Bacteria</taxon>
        <taxon>Bacillati</taxon>
        <taxon>Bacillota</taxon>
        <taxon>Bacilli</taxon>
        <taxon>Lactobacillales</taxon>
        <taxon>Lactobacillaceae</taxon>
        <taxon>Lacticaseibacillus</taxon>
    </lineage>
</organism>
<comment type="caution">
    <text evidence="1">The sequence shown here is derived from an EMBL/GenBank/DDBJ whole genome shotgun (WGS) entry which is preliminary data.</text>
</comment>
<sequence length="404" mass="46947">MGSEQQDEEKIKIYRGSEIPQETDLSVFRTEFGKYMQSDNLNFLFGSGCSSLFETDKNGRKKQVGIDTMAGLYSEFKRENPNFKVGDKNLDDPDFEGNLERLMDILISLREAKNYIKTENDPDEQMNDVRKFIKKQIKKNVNSKSVIKLYKEFYMRTIRKSRQNPINVVTTNYDLFNELALDSLGFFYNDGFSGTFRRRFNPLVYNYIYANNMNLNKSIWNRVDNFYNLFKIHGSVSWEKQNGNIYEKDPENIEAENVMIYPTPLKDRSTLMVPYSDLFRNFQNHLANPNAVLITLGYSFGDDHINRVILNNLSVPSFRLIIFGDTETNKGVDGQERESNILRLLKAHDPRIIVVNSENKVHYFENFINKIMPNPLVDVQENQKLSEAIQNISSALQDGDKLGK</sequence>
<evidence type="ECO:0008006" key="3">
    <source>
        <dbReference type="Google" id="ProtNLM"/>
    </source>
</evidence>
<gene>
    <name evidence="1" type="ORF">CYJ91_09025</name>
</gene>
<dbReference type="AlphaFoldDB" id="A0AAP8J172"/>
<evidence type="ECO:0000313" key="1">
    <source>
        <dbReference type="EMBL" id="PLA56959.1"/>
    </source>
</evidence>
<name>A0AAP8J172_LACRH</name>
<accession>A0AAP8J172</accession>
<proteinExistence type="predicted"/>
<dbReference type="Proteomes" id="UP000234212">
    <property type="component" value="Unassembled WGS sequence"/>
</dbReference>
<dbReference type="GeneID" id="69832384"/>
<dbReference type="RefSeq" id="WP_047678638.1">
    <property type="nucleotide sequence ID" value="NZ_CP017063.1"/>
</dbReference>
<evidence type="ECO:0000313" key="2">
    <source>
        <dbReference type="Proteomes" id="UP000234212"/>
    </source>
</evidence>
<dbReference type="Pfam" id="PF13289">
    <property type="entry name" value="SIR2_2"/>
    <property type="match status" value="1"/>
</dbReference>
<dbReference type="EMBL" id="PKJX01000003">
    <property type="protein sequence ID" value="PLA56959.1"/>
    <property type="molecule type" value="Genomic_DNA"/>
</dbReference>
<reference evidence="1 2" key="1">
    <citation type="submission" date="2017-12" db="EMBL/GenBank/DDBJ databases">
        <title>Phylogenetic diversity of female urinary microbiome.</title>
        <authorList>
            <person name="Thomas-White K."/>
            <person name="Wolfe A.J."/>
        </authorList>
    </citation>
    <scope>NUCLEOTIDE SEQUENCE [LARGE SCALE GENOMIC DNA]</scope>
    <source>
        <strain evidence="1 2">UMB0004</strain>
    </source>
</reference>